<evidence type="ECO:0000256" key="1">
    <source>
        <dbReference type="SAM" id="MobiDB-lite"/>
    </source>
</evidence>
<proteinExistence type="predicted"/>
<dbReference type="AlphaFoldDB" id="A0A7V6DQE2"/>
<name>A0A7V6DQE2_9BACT</name>
<feature type="region of interest" description="Disordered" evidence="1">
    <location>
        <begin position="59"/>
        <end position="130"/>
    </location>
</feature>
<dbReference type="Pfam" id="PF10095">
    <property type="entry name" value="DUF2333"/>
    <property type="match status" value="2"/>
</dbReference>
<dbReference type="InterPro" id="IPR016936">
    <property type="entry name" value="UCP029693"/>
</dbReference>
<evidence type="ECO:0000313" key="3">
    <source>
        <dbReference type="EMBL" id="HHS30149.1"/>
    </source>
</evidence>
<organism evidence="3">
    <name type="scientific">Desulfobacca acetoxidans</name>
    <dbReference type="NCBI Taxonomy" id="60893"/>
    <lineage>
        <taxon>Bacteria</taxon>
        <taxon>Pseudomonadati</taxon>
        <taxon>Thermodesulfobacteriota</taxon>
        <taxon>Desulfobaccia</taxon>
        <taxon>Desulfobaccales</taxon>
        <taxon>Desulfobaccaceae</taxon>
        <taxon>Desulfobacca</taxon>
    </lineage>
</organism>
<accession>A0A7V6DQE2</accession>
<feature type="compositionally biased region" description="Pro residues" evidence="1">
    <location>
        <begin position="118"/>
        <end position="130"/>
    </location>
</feature>
<keyword evidence="2" id="KW-0472">Membrane</keyword>
<keyword evidence="2" id="KW-1133">Transmembrane helix</keyword>
<dbReference type="EMBL" id="DTGR01000170">
    <property type="protein sequence ID" value="HHS30149.1"/>
    <property type="molecule type" value="Genomic_DNA"/>
</dbReference>
<protein>
    <submittedName>
        <fullName evidence="3">DUF2333 family protein</fullName>
    </submittedName>
</protein>
<comment type="caution">
    <text evidence="3">The sequence shown here is derived from an EMBL/GenBank/DDBJ whole genome shotgun (WGS) entry which is preliminary data.</text>
</comment>
<evidence type="ECO:0000256" key="2">
    <source>
        <dbReference type="SAM" id="Phobius"/>
    </source>
</evidence>
<feature type="compositionally biased region" description="Basic and acidic residues" evidence="1">
    <location>
        <begin position="103"/>
        <end position="114"/>
    </location>
</feature>
<reference evidence="3" key="1">
    <citation type="journal article" date="2020" name="mSystems">
        <title>Genome- and Community-Level Interaction Insights into Carbon Utilization and Element Cycling Functions of Hydrothermarchaeota in Hydrothermal Sediment.</title>
        <authorList>
            <person name="Zhou Z."/>
            <person name="Liu Y."/>
            <person name="Xu W."/>
            <person name="Pan J."/>
            <person name="Luo Z.H."/>
            <person name="Li M."/>
        </authorList>
    </citation>
    <scope>NUCLEOTIDE SEQUENCE [LARGE SCALE GENOMIC DNA]</scope>
    <source>
        <strain evidence="3">SpSt-767</strain>
    </source>
</reference>
<sequence>MSPEKLPIPLPPEPESSPRMKTFLEYRWLLVPLVILLFFGIIFGLGWYRKLGTGISPSPTKTPVAAVSPEPVPEQGKAPAPETHEATVPEPAKTDASAPPRAAEPEPVKPEKPAAHAGPPPSLAPAPLPPPPPAVKGVAFTLALAKIIDEQVNKTWFGWRPNTIIFGKLGLTDNVNNLQLGVLEVARRTAIVLNENMTRFAITEAYNPQVNEAMNFIMVSPDKYWFPSASGKYREAIQDLEMYAEDLRLGRSRFYTRVDNLIALFTNYRDILGSCYHNLVKDTEADGSPVSWFKTDDYFYFSSGVALSMAEMLEAVKEDFFEQLQRKNTLKLLEDAIHALHAASHLSPWLVTDGAKDGILANHRANMSTYIGEAEHIVSTMVNVLATN</sequence>
<feature type="transmembrane region" description="Helical" evidence="2">
    <location>
        <begin position="28"/>
        <end position="48"/>
    </location>
</feature>
<gene>
    <name evidence="3" type="ORF">ENV52_10665</name>
</gene>
<keyword evidence="2" id="KW-0812">Transmembrane</keyword>